<dbReference type="EMBL" id="CZAJ01000002">
    <property type="protein sequence ID" value="CUO66022.1"/>
    <property type="molecule type" value="Genomic_DNA"/>
</dbReference>
<organism evidence="1 2">
    <name type="scientific">Agathobacter rectalis</name>
    <dbReference type="NCBI Taxonomy" id="39491"/>
    <lineage>
        <taxon>Bacteria</taxon>
        <taxon>Bacillati</taxon>
        <taxon>Bacillota</taxon>
        <taxon>Clostridia</taxon>
        <taxon>Lachnospirales</taxon>
        <taxon>Lachnospiraceae</taxon>
        <taxon>Agathobacter</taxon>
    </lineage>
</organism>
<accession>A0A174GTL2</accession>
<proteinExistence type="predicted"/>
<evidence type="ECO:0000313" key="2">
    <source>
        <dbReference type="Proteomes" id="UP000095602"/>
    </source>
</evidence>
<gene>
    <name evidence="1" type="ORF">ERS852497_00386</name>
</gene>
<reference evidence="1 2" key="1">
    <citation type="submission" date="2015-09" db="EMBL/GenBank/DDBJ databases">
        <authorList>
            <consortium name="Pathogen Informatics"/>
        </authorList>
    </citation>
    <scope>NUCLEOTIDE SEQUENCE [LARGE SCALE GENOMIC DNA]</scope>
    <source>
        <strain evidence="1 2">2789STDY5834884</strain>
    </source>
</reference>
<dbReference type="AlphaFoldDB" id="A0A174GTL2"/>
<evidence type="ECO:0000313" key="1">
    <source>
        <dbReference type="EMBL" id="CUO66022.1"/>
    </source>
</evidence>
<dbReference type="RefSeq" id="WP_155512179.1">
    <property type="nucleotide sequence ID" value="NZ_CZAJ01000002.1"/>
</dbReference>
<sequence>MEEIRTNLSKEDVVHNMLEIAFYLAQWSEYAHEIDLKVKDLNMHFEAWMDDSENDM</sequence>
<dbReference type="Proteomes" id="UP000095602">
    <property type="component" value="Unassembled WGS sequence"/>
</dbReference>
<name>A0A174GTL2_9FIRM</name>
<protein>
    <submittedName>
        <fullName evidence="1">Uncharacterized protein</fullName>
    </submittedName>
</protein>